<evidence type="ECO:0000313" key="5">
    <source>
        <dbReference type="Proteomes" id="UP000002875"/>
    </source>
</evidence>
<organism evidence="4 5">
    <name type="scientific">Emticicia oligotrophica (strain DSM 17448 / CIP 109782 / MTCC 6937 / GPTSA100-15)</name>
    <dbReference type="NCBI Taxonomy" id="929562"/>
    <lineage>
        <taxon>Bacteria</taxon>
        <taxon>Pseudomonadati</taxon>
        <taxon>Bacteroidota</taxon>
        <taxon>Cytophagia</taxon>
        <taxon>Cytophagales</taxon>
        <taxon>Leadbetterellaceae</taxon>
        <taxon>Emticicia</taxon>
    </lineage>
</organism>
<dbReference type="Proteomes" id="UP000002875">
    <property type="component" value="Chromosome"/>
</dbReference>
<keyword evidence="2" id="KW-0732">Signal</keyword>
<dbReference type="InterPro" id="IPR036779">
    <property type="entry name" value="LysM_dom_sf"/>
</dbReference>
<reference evidence="4 5" key="1">
    <citation type="submission" date="2011-07" db="EMBL/GenBank/DDBJ databases">
        <title>The complete genome of chromosome of Emticicia oligotrophica DSM 17448.</title>
        <authorList>
            <consortium name="US DOE Joint Genome Institute (JGI-PGF)"/>
            <person name="Lucas S."/>
            <person name="Han J."/>
            <person name="Lapidus A."/>
            <person name="Bruce D."/>
            <person name="Goodwin L."/>
            <person name="Pitluck S."/>
            <person name="Peters L."/>
            <person name="Kyrpides N."/>
            <person name="Mavromatis K."/>
            <person name="Ivanova N."/>
            <person name="Ovchinnikova G."/>
            <person name="Teshima H."/>
            <person name="Detter J.C."/>
            <person name="Tapia R."/>
            <person name="Han C."/>
            <person name="Land M."/>
            <person name="Hauser L."/>
            <person name="Markowitz V."/>
            <person name="Cheng J.-F."/>
            <person name="Hugenholtz P."/>
            <person name="Woyke T."/>
            <person name="Wu D."/>
            <person name="Tindall B."/>
            <person name="Pomrenke H."/>
            <person name="Brambilla E."/>
            <person name="Klenk H.-P."/>
            <person name="Eisen J.A."/>
        </authorList>
    </citation>
    <scope>NUCLEOTIDE SEQUENCE [LARGE SCALE GENOMIC DNA]</scope>
    <source>
        <strain evidence="4 5">DSM 17448</strain>
    </source>
</reference>
<dbReference type="Gene3D" id="3.10.350.10">
    <property type="entry name" value="LysM domain"/>
    <property type="match status" value="2"/>
</dbReference>
<protein>
    <submittedName>
        <fullName evidence="4">Peptidoglycan-binding lysin domain-containing protein</fullName>
    </submittedName>
</protein>
<evidence type="ECO:0000313" key="4">
    <source>
        <dbReference type="EMBL" id="AFK05049.1"/>
    </source>
</evidence>
<feature type="chain" id="PRO_5047516183" evidence="2">
    <location>
        <begin position="27"/>
        <end position="613"/>
    </location>
</feature>
<dbReference type="EMBL" id="CP002961">
    <property type="protein sequence ID" value="AFK05049.1"/>
    <property type="molecule type" value="Genomic_DNA"/>
</dbReference>
<dbReference type="PROSITE" id="PS51782">
    <property type="entry name" value="LYSM"/>
    <property type="match status" value="2"/>
</dbReference>
<evidence type="ECO:0000259" key="3">
    <source>
        <dbReference type="PROSITE" id="PS51782"/>
    </source>
</evidence>
<accession>A0ABN4ARQ3</accession>
<dbReference type="Pfam" id="PF01476">
    <property type="entry name" value="LysM"/>
    <property type="match status" value="3"/>
</dbReference>
<dbReference type="SUPFAM" id="SSF54106">
    <property type="entry name" value="LysM domain"/>
    <property type="match status" value="2"/>
</dbReference>
<feature type="signal peptide" evidence="2">
    <location>
        <begin position="1"/>
        <end position="26"/>
    </location>
</feature>
<keyword evidence="5" id="KW-1185">Reference proteome</keyword>
<dbReference type="PANTHER" id="PTHR33734">
    <property type="entry name" value="LYSM DOMAIN-CONTAINING GPI-ANCHORED PROTEIN 2"/>
    <property type="match status" value="1"/>
</dbReference>
<feature type="domain" description="LysM" evidence="3">
    <location>
        <begin position="387"/>
        <end position="431"/>
    </location>
</feature>
<evidence type="ECO:0000256" key="2">
    <source>
        <dbReference type="SAM" id="SignalP"/>
    </source>
</evidence>
<feature type="region of interest" description="Disordered" evidence="1">
    <location>
        <begin position="519"/>
        <end position="549"/>
    </location>
</feature>
<dbReference type="CDD" id="cd00118">
    <property type="entry name" value="LysM"/>
    <property type="match status" value="2"/>
</dbReference>
<feature type="domain" description="LysM" evidence="3">
    <location>
        <begin position="566"/>
        <end position="609"/>
    </location>
</feature>
<sequence length="613" mass="70530">MDLRAFKYSRTLLFLMVYLGRVFCFAHNTPDNAPSIPYEIKFANVTFQLTEVTKYLVETEFEKIRNDKIQLHQNLDKFNLFLPVVEPILKESEVPVDFKFLMVYNKFQSTVEKTTLLESSVFWCLDKAKASDVDLLVNERLDERKHLIASTKGAALCIKRNQVLYRNWGATLFSHLADKKVLSMLEVNKKWAENSFVVLDSPAYSAILQFLAYKLAIEREFPAYKPTDPKIIYEYPYSKGKTLNKISLDLKVEPETLLEYNKWLNTDKVPDTDCNVLVVVPSSRYTEVRTLAELTGKIGLPAKDLGFPILKREENNIKTRNKGGVFYVINDIAGLQADMCDIPVTMAYKAGISIEKFLEYNDIKETEPLRVGQVYYIQSKAGKASVPFHVVREGETLWDISQMYGVKLANLLDYNRFETIQKLQRGRVIWLQTTRPKNKPVEYIEMPEENSEVLENLVVEIKNSEKDIVTPNLSKEENNTIEEFQEKTILPTEVTKTLTNKETENTKIPSTKEFKKENLKSVSLPKVSENKTASTNEELDESRKNTSIKPNLAPQKADFEDEKLFKKHIVKKGETLFKIATNYRVEVSELWLWNSLTSTIVLPGVTLKIKSSK</sequence>
<name>A0ABN4ARQ3_EMTOG</name>
<evidence type="ECO:0000256" key="1">
    <source>
        <dbReference type="SAM" id="MobiDB-lite"/>
    </source>
</evidence>
<gene>
    <name evidence="4" type="ordered locus">Emtol_3923</name>
</gene>
<dbReference type="SMART" id="SM00257">
    <property type="entry name" value="LysM"/>
    <property type="match status" value="2"/>
</dbReference>
<dbReference type="InterPro" id="IPR018392">
    <property type="entry name" value="LysM"/>
</dbReference>
<dbReference type="PANTHER" id="PTHR33734:SF22">
    <property type="entry name" value="MEMBRANE-BOUND LYTIC MUREIN TRANSGLYCOSYLASE D"/>
    <property type="match status" value="1"/>
</dbReference>
<proteinExistence type="predicted"/>